<dbReference type="OrthoDB" id="9798754at2"/>
<evidence type="ECO:0000259" key="1">
    <source>
        <dbReference type="Pfam" id="PF04480"/>
    </source>
</evidence>
<dbReference type="InterPro" id="IPR007569">
    <property type="entry name" value="DUF559"/>
</dbReference>
<dbReference type="PANTHER" id="PTHR38590">
    <property type="entry name" value="BLL0828 PROTEIN"/>
    <property type="match status" value="1"/>
</dbReference>
<dbReference type="InterPro" id="IPR047216">
    <property type="entry name" value="Endonuclease_DUF559_bact"/>
</dbReference>
<accession>L0WE69</accession>
<comment type="caution">
    <text evidence="2">The sequence shown here is derived from an EMBL/GenBank/DDBJ whole genome shotgun (WGS) entry which is preliminary data.</text>
</comment>
<dbReference type="STRING" id="1177179.A11A3_10616"/>
<gene>
    <name evidence="2" type="ORF">A11A3_10616</name>
</gene>
<dbReference type="CDD" id="cd01038">
    <property type="entry name" value="Endonuclease_DUF559"/>
    <property type="match status" value="1"/>
</dbReference>
<evidence type="ECO:0000313" key="3">
    <source>
        <dbReference type="Proteomes" id="UP000010164"/>
    </source>
</evidence>
<reference evidence="2 3" key="1">
    <citation type="journal article" date="2012" name="J. Bacteriol.">
        <title>Genome Sequence of the Alkane-Degrading Bacterium Alcanivorax hongdengensis Type Strain A-11-3.</title>
        <authorList>
            <person name="Lai Q."/>
            <person name="Shao Z."/>
        </authorList>
    </citation>
    <scope>NUCLEOTIDE SEQUENCE [LARGE SCALE GENOMIC DNA]</scope>
    <source>
        <strain evidence="2 3">A-11-3</strain>
    </source>
</reference>
<dbReference type="Pfam" id="PF04480">
    <property type="entry name" value="DUF559"/>
    <property type="match status" value="1"/>
</dbReference>
<dbReference type="RefSeq" id="WP_008929300.1">
    <property type="nucleotide sequence ID" value="NZ_AMRJ01000015.1"/>
</dbReference>
<feature type="domain" description="DUF559" evidence="1">
    <location>
        <begin position="4"/>
        <end position="108"/>
    </location>
</feature>
<dbReference type="SUPFAM" id="SSF52980">
    <property type="entry name" value="Restriction endonuclease-like"/>
    <property type="match status" value="1"/>
</dbReference>
<evidence type="ECO:0000313" key="2">
    <source>
        <dbReference type="EMBL" id="EKF74105.1"/>
    </source>
</evidence>
<protein>
    <recommendedName>
        <fullName evidence="1">DUF559 domain-containing protein</fullName>
    </recommendedName>
</protein>
<organism evidence="2 3">
    <name type="scientific">Alcanivorax hongdengensis A-11-3</name>
    <dbReference type="NCBI Taxonomy" id="1177179"/>
    <lineage>
        <taxon>Bacteria</taxon>
        <taxon>Pseudomonadati</taxon>
        <taxon>Pseudomonadota</taxon>
        <taxon>Gammaproteobacteria</taxon>
        <taxon>Oceanospirillales</taxon>
        <taxon>Alcanivoracaceae</taxon>
        <taxon>Alcanivorax</taxon>
    </lineage>
</organism>
<dbReference type="Proteomes" id="UP000010164">
    <property type="component" value="Unassembled WGS sequence"/>
</dbReference>
<dbReference type="Gene3D" id="3.40.960.10">
    <property type="entry name" value="VSR Endonuclease"/>
    <property type="match status" value="1"/>
</dbReference>
<dbReference type="AlphaFoldDB" id="L0WE69"/>
<keyword evidence="3" id="KW-1185">Reference proteome</keyword>
<proteinExistence type="predicted"/>
<sequence>MDYRHHFAKELRKNMTDAERLLWRHLRARRLNGQKFRRQQPLGPYIVDFVHFGERLIVEADGGQHNGSHKDWQRDAWLRDQGFQVLRFWNNDILQNVEAVLAVIFNAVTPSPCPSPARGEGTE</sequence>
<dbReference type="PANTHER" id="PTHR38590:SF1">
    <property type="entry name" value="BLL0828 PROTEIN"/>
    <property type="match status" value="1"/>
</dbReference>
<dbReference type="InterPro" id="IPR011335">
    <property type="entry name" value="Restrct_endonuc-II-like"/>
</dbReference>
<name>L0WE69_9GAMM</name>
<dbReference type="EMBL" id="AMRJ01000015">
    <property type="protein sequence ID" value="EKF74105.1"/>
    <property type="molecule type" value="Genomic_DNA"/>
</dbReference>
<dbReference type="eggNOG" id="COG2852">
    <property type="taxonomic scope" value="Bacteria"/>
</dbReference>